<dbReference type="EMBL" id="LGTL01000019">
    <property type="protein sequence ID" value="KPA76877.1"/>
    <property type="molecule type" value="Genomic_DNA"/>
</dbReference>
<accession>A0A0M9FVM7</accession>
<dbReference type="VEuPathDB" id="TriTrypDB:LpyrH10_19_2200"/>
<evidence type="ECO:0000313" key="2">
    <source>
        <dbReference type="Proteomes" id="UP000037923"/>
    </source>
</evidence>
<sequence length="138" mass="14835">MTSPNRDELEAMSDAELLALASENTVFLGEEYTWNGRALEAMHTGRDRAGVSPEQQHTCVPEDEASADPFLARHSAHAEPRAAELMLRHLVEHHHIRDGARIALVTDHKAIVIVAMNTAASSGGSVTTDSACVVPASK</sequence>
<organism evidence="1 2">
    <name type="scientific">Leptomonas pyrrhocoris</name>
    <name type="common">Firebug parasite</name>
    <dbReference type="NCBI Taxonomy" id="157538"/>
    <lineage>
        <taxon>Eukaryota</taxon>
        <taxon>Discoba</taxon>
        <taxon>Euglenozoa</taxon>
        <taxon>Kinetoplastea</taxon>
        <taxon>Metakinetoplastina</taxon>
        <taxon>Trypanosomatida</taxon>
        <taxon>Trypanosomatidae</taxon>
        <taxon>Leishmaniinae</taxon>
        <taxon>Leptomonas</taxon>
    </lineage>
</organism>
<name>A0A0M9FVM7_LEPPY</name>
<proteinExistence type="predicted"/>
<comment type="caution">
    <text evidence="1">The sequence shown here is derived from an EMBL/GenBank/DDBJ whole genome shotgun (WGS) entry which is preliminary data.</text>
</comment>
<protein>
    <submittedName>
        <fullName evidence="1">Uncharacterized protein</fullName>
    </submittedName>
</protein>
<keyword evidence="2" id="KW-1185">Reference proteome</keyword>
<dbReference type="GeneID" id="26907954"/>
<gene>
    <name evidence="1" type="ORF">ABB37_07669</name>
</gene>
<evidence type="ECO:0000313" key="1">
    <source>
        <dbReference type="EMBL" id="KPA76877.1"/>
    </source>
</evidence>
<dbReference type="Proteomes" id="UP000037923">
    <property type="component" value="Unassembled WGS sequence"/>
</dbReference>
<dbReference type="AlphaFoldDB" id="A0A0M9FVM7"/>
<reference evidence="1 2" key="1">
    <citation type="submission" date="2015-07" db="EMBL/GenBank/DDBJ databases">
        <title>High-quality genome of monoxenous trypanosomatid Leptomonas pyrrhocoris.</title>
        <authorList>
            <person name="Flegontov P."/>
            <person name="Butenko A."/>
            <person name="Firsov S."/>
            <person name="Vlcek C."/>
            <person name="Logacheva M.D."/>
            <person name="Field M."/>
            <person name="Filatov D."/>
            <person name="Flegontova O."/>
            <person name="Gerasimov E."/>
            <person name="Jackson A.P."/>
            <person name="Kelly S."/>
            <person name="Opperdoes F."/>
            <person name="O'Reilly A."/>
            <person name="Votypka J."/>
            <person name="Yurchenko V."/>
            <person name="Lukes J."/>
        </authorList>
    </citation>
    <scope>NUCLEOTIDE SEQUENCE [LARGE SCALE GENOMIC DNA]</scope>
    <source>
        <strain evidence="1">H10</strain>
    </source>
</reference>
<dbReference type="RefSeq" id="XP_015655316.1">
    <property type="nucleotide sequence ID" value="XM_015806394.1"/>
</dbReference>